<feature type="transmembrane region" description="Helical" evidence="6">
    <location>
        <begin position="536"/>
        <end position="561"/>
    </location>
</feature>
<keyword evidence="10" id="KW-1185">Reference proteome</keyword>
<dbReference type="InterPro" id="IPR051125">
    <property type="entry name" value="ABC-4/HrtB_transporter"/>
</dbReference>
<dbReference type="Pfam" id="PF12704">
    <property type="entry name" value="MacB_PCD"/>
    <property type="match status" value="1"/>
</dbReference>
<accession>A0A5S9IX87</accession>
<evidence type="ECO:0000256" key="3">
    <source>
        <dbReference type="ARBA" id="ARBA00022692"/>
    </source>
</evidence>
<evidence type="ECO:0000313" key="10">
    <source>
        <dbReference type="Proteomes" id="UP000326354"/>
    </source>
</evidence>
<dbReference type="InterPro" id="IPR003838">
    <property type="entry name" value="ABC3_permease_C"/>
</dbReference>
<feature type="transmembrane region" description="Helical" evidence="6">
    <location>
        <begin position="637"/>
        <end position="653"/>
    </location>
</feature>
<protein>
    <submittedName>
        <fullName evidence="9">ABC transporter permease</fullName>
    </submittedName>
</protein>
<comment type="subcellular location">
    <subcellularLocation>
        <location evidence="1">Cell membrane</location>
        <topology evidence="1">Multi-pass membrane protein</topology>
    </subcellularLocation>
</comment>
<keyword evidence="2" id="KW-1003">Cell membrane</keyword>
<keyword evidence="4 6" id="KW-1133">Transmembrane helix</keyword>
<feature type="transmembrane region" description="Helical" evidence="6">
    <location>
        <begin position="13"/>
        <end position="38"/>
    </location>
</feature>
<sequence>MTKYRLLWRSVQYYWKTILLVTIGIIIGTTVVTGSMIIGKSVPQSLLDNAMARIGNIDYALRSTKLFTRKFVENIEKKYPNNQFASALMLSGVTKHSQMTIPQVNILGVDDKFATFYEQKLNLKKREVAINESLAKDLGIKINQRLLLYIYRSSFVPTETLFARKNFEDNVYTLRVKVVAILPDQGMGGFRLDANPQMPRNVFVSQDYLAKQLERQNYINTLLVSGDPIKDVREHLSCEDLGIYFRLEKDERFIQSKNFVFHDYELSGIQKALEKLQEKARLASVYVVNKIQNGEEVAAYAMIGGVEGLEIPEGEVFVNRWLAEDLKLNGNNEVEFEYFIPSVSGRLVTKTLTLKVTKKIAMNNSVVSSKLIPEFEGLTNADNIRDWNVPFEVDLSTVSDRDEEYWELYRAAPKAFVSTELLRKMWDYRENGQVDWVSTVIVSNNIDMNSLQKNIVENANLNFYGLRFLPVRKQIEFTSSGATDFGGLFIALNFFILLAALLLIAMLTKLQTTSRASQMGIMSACGFSHKSIRSLFLYEGFLCCVVGASIGVLTGVVYARYIVTLLTTSWIGATGTNLLQIHLNGGSLVGGGVIGLVVSWLSIFYGTRYVKKHKTLQLLKGWKSIVVNSGQEKSGKYAKLSVICFCLAIIIVYCASQNLMSSVAGFFVAGALLLTGSYYFFANYWQQKSSTQLSYFSFVRKNLSLYRERSLLLFLLFAFSSFLLVAVVANKNDFSGVDTSDKNSGTGGFSLQAQASFPLNQDIRTREGREKLGFTAEDETSMAGSSISPALFFKGQDISCLNLAKVVVPNIVGVSDSFIKRGGFSVSGTTSQNPWELLHHDMDDGSIPVFGDANSVMWSLYSGLGKTIEIETATGKIKLRFVGLLHNSIFASEIVMSEKHFRTLFPHVSLPTYYFIEAKDISLVQKTLQKTLGELGVAVRETNEILNSFIAVQNTYLLAFTNLGGLGIFLGVFGLAIVIVYSFIQRQGELSLLMSLGMSVSRIRGILFWEVSITAVCGLVCGSISALVAVYPQIISSRSVVDWYMLLYIIAGLFSFTLCLAFVTLRTIIDQQLANVLKKEVA</sequence>
<feature type="transmembrane region" description="Helical" evidence="6">
    <location>
        <begin position="581"/>
        <end position="605"/>
    </location>
</feature>
<evidence type="ECO:0000256" key="1">
    <source>
        <dbReference type="ARBA" id="ARBA00004651"/>
    </source>
</evidence>
<evidence type="ECO:0000313" key="9">
    <source>
        <dbReference type="EMBL" id="BBM88195.1"/>
    </source>
</evidence>
<organism evidence="9 10">
    <name type="scientific">Uabimicrobium amorphum</name>
    <dbReference type="NCBI Taxonomy" id="2596890"/>
    <lineage>
        <taxon>Bacteria</taxon>
        <taxon>Pseudomonadati</taxon>
        <taxon>Planctomycetota</taxon>
        <taxon>Candidatus Uabimicrobiia</taxon>
        <taxon>Candidatus Uabimicrobiales</taxon>
        <taxon>Candidatus Uabimicrobiaceae</taxon>
        <taxon>Candidatus Uabimicrobium</taxon>
    </lineage>
</organism>
<dbReference type="EMBL" id="AP019860">
    <property type="protein sequence ID" value="BBM88195.1"/>
    <property type="molecule type" value="Genomic_DNA"/>
</dbReference>
<reference evidence="9 10" key="1">
    <citation type="submission" date="2019-08" db="EMBL/GenBank/DDBJ databases">
        <title>Complete genome sequence of Candidatus Uab amorphum.</title>
        <authorList>
            <person name="Shiratori T."/>
            <person name="Suzuki S."/>
            <person name="Kakizawa Y."/>
            <person name="Ishida K."/>
        </authorList>
    </citation>
    <scope>NUCLEOTIDE SEQUENCE [LARGE SCALE GENOMIC DNA]</scope>
    <source>
        <strain evidence="9 10">SRT547</strain>
    </source>
</reference>
<name>A0A5S9IX87_UABAM</name>
<feature type="transmembrane region" description="Helical" evidence="6">
    <location>
        <begin position="956"/>
        <end position="984"/>
    </location>
</feature>
<feature type="transmembrane region" description="Helical" evidence="6">
    <location>
        <begin position="485"/>
        <end position="507"/>
    </location>
</feature>
<evidence type="ECO:0000259" key="7">
    <source>
        <dbReference type="Pfam" id="PF02687"/>
    </source>
</evidence>
<dbReference type="Proteomes" id="UP000326354">
    <property type="component" value="Chromosome"/>
</dbReference>
<dbReference type="PANTHER" id="PTHR43738">
    <property type="entry name" value="ABC TRANSPORTER, MEMBRANE PROTEIN"/>
    <property type="match status" value="1"/>
</dbReference>
<evidence type="ECO:0000256" key="5">
    <source>
        <dbReference type="ARBA" id="ARBA00023136"/>
    </source>
</evidence>
<dbReference type="Pfam" id="PF02687">
    <property type="entry name" value="FtsX"/>
    <property type="match status" value="2"/>
</dbReference>
<feature type="transmembrane region" description="Helical" evidence="6">
    <location>
        <begin position="1005"/>
        <end position="1031"/>
    </location>
</feature>
<dbReference type="PANTHER" id="PTHR43738:SF2">
    <property type="entry name" value="ABC TRANSPORTER PERMEASE"/>
    <property type="match status" value="1"/>
</dbReference>
<evidence type="ECO:0000256" key="6">
    <source>
        <dbReference type="SAM" id="Phobius"/>
    </source>
</evidence>
<feature type="transmembrane region" description="Helical" evidence="6">
    <location>
        <begin position="659"/>
        <end position="681"/>
    </location>
</feature>
<feature type="transmembrane region" description="Helical" evidence="6">
    <location>
        <begin position="710"/>
        <end position="729"/>
    </location>
</feature>
<feature type="domain" description="MacB-like periplasmic core" evidence="8">
    <location>
        <begin position="19"/>
        <end position="234"/>
    </location>
</feature>
<feature type="domain" description="ABC3 transporter permease C-terminal" evidence="7">
    <location>
        <begin position="492"/>
        <end position="613"/>
    </location>
</feature>
<evidence type="ECO:0000256" key="2">
    <source>
        <dbReference type="ARBA" id="ARBA00022475"/>
    </source>
</evidence>
<keyword evidence="5 6" id="KW-0472">Membrane</keyword>
<gene>
    <name evidence="9" type="ORF">UABAM_06612</name>
</gene>
<feature type="transmembrane region" description="Helical" evidence="6">
    <location>
        <begin position="1043"/>
        <end position="1069"/>
    </location>
</feature>
<dbReference type="GO" id="GO:0005886">
    <property type="term" value="C:plasma membrane"/>
    <property type="evidence" value="ECO:0007669"/>
    <property type="project" value="UniProtKB-SubCell"/>
</dbReference>
<proteinExistence type="predicted"/>
<dbReference type="AlphaFoldDB" id="A0A5S9IX87"/>
<dbReference type="KEGG" id="uam:UABAM_06612"/>
<dbReference type="InterPro" id="IPR025857">
    <property type="entry name" value="MacB_PCD"/>
</dbReference>
<evidence type="ECO:0000259" key="8">
    <source>
        <dbReference type="Pfam" id="PF12704"/>
    </source>
</evidence>
<evidence type="ECO:0000256" key="4">
    <source>
        <dbReference type="ARBA" id="ARBA00022989"/>
    </source>
</evidence>
<dbReference type="RefSeq" id="WP_173013712.1">
    <property type="nucleotide sequence ID" value="NZ_AP019860.1"/>
</dbReference>
<feature type="domain" description="ABC3 transporter permease C-terminal" evidence="7">
    <location>
        <begin position="965"/>
        <end position="1069"/>
    </location>
</feature>
<keyword evidence="3 6" id="KW-0812">Transmembrane</keyword>